<evidence type="ECO:0000313" key="9">
    <source>
        <dbReference type="Proteomes" id="UP001596105"/>
    </source>
</evidence>
<dbReference type="Gene3D" id="3.90.1720.10">
    <property type="entry name" value="endopeptidase domain like (from Nostoc punctiforme)"/>
    <property type="match status" value="1"/>
</dbReference>
<keyword evidence="6" id="KW-0732">Signal</keyword>
<feature type="signal peptide" evidence="6">
    <location>
        <begin position="1"/>
        <end position="24"/>
    </location>
</feature>
<dbReference type="RefSeq" id="WP_378081108.1">
    <property type="nucleotide sequence ID" value="NZ_JBHSMH010000004.1"/>
</dbReference>
<proteinExistence type="inferred from homology"/>
<reference evidence="9" key="1">
    <citation type="journal article" date="2019" name="Int. J. Syst. Evol. Microbiol.">
        <title>The Global Catalogue of Microorganisms (GCM) 10K type strain sequencing project: providing services to taxonomists for standard genome sequencing and annotation.</title>
        <authorList>
            <consortium name="The Broad Institute Genomics Platform"/>
            <consortium name="The Broad Institute Genome Sequencing Center for Infectious Disease"/>
            <person name="Wu L."/>
            <person name="Ma J."/>
        </authorList>
    </citation>
    <scope>NUCLEOTIDE SEQUENCE [LARGE SCALE GENOMIC DNA]</scope>
    <source>
        <strain evidence="9">CCUG 57113</strain>
    </source>
</reference>
<keyword evidence="2" id="KW-0645">Protease</keyword>
<protein>
    <submittedName>
        <fullName evidence="8">C40 family peptidase</fullName>
    </submittedName>
</protein>
<evidence type="ECO:0000256" key="1">
    <source>
        <dbReference type="ARBA" id="ARBA00007074"/>
    </source>
</evidence>
<dbReference type="PANTHER" id="PTHR47053">
    <property type="entry name" value="MUREIN DD-ENDOPEPTIDASE MEPH-RELATED"/>
    <property type="match status" value="1"/>
</dbReference>
<dbReference type="PANTHER" id="PTHR47053:SF1">
    <property type="entry name" value="MUREIN DD-ENDOPEPTIDASE MEPH-RELATED"/>
    <property type="match status" value="1"/>
</dbReference>
<keyword evidence="3" id="KW-0378">Hydrolase</keyword>
<sequence length="173" mass="18740">MRKLSAILIALCFALAFQVGSAFADSKMDETIKPLLGIDYKYGGSTKSGFDCSGFTQYVFKQLGINLNRASRDQAKQGQKVSRDNLRPGDLVFFNTNGKGISHVGIYVGDGKMVHSPSSGKSVSFVSIYDKYYASRYVTARRIMDTDTYQELATEPSDAEDAAAAGASDEAAE</sequence>
<dbReference type="InterPro" id="IPR051202">
    <property type="entry name" value="Peptidase_C40"/>
</dbReference>
<evidence type="ECO:0000256" key="6">
    <source>
        <dbReference type="SAM" id="SignalP"/>
    </source>
</evidence>
<feature type="compositionally biased region" description="Low complexity" evidence="5">
    <location>
        <begin position="162"/>
        <end position="173"/>
    </location>
</feature>
<accession>A0ABW0LQV7</accession>
<keyword evidence="9" id="KW-1185">Reference proteome</keyword>
<feature type="region of interest" description="Disordered" evidence="5">
    <location>
        <begin position="152"/>
        <end position="173"/>
    </location>
</feature>
<dbReference type="InterPro" id="IPR000064">
    <property type="entry name" value="NLP_P60_dom"/>
</dbReference>
<dbReference type="Proteomes" id="UP001596105">
    <property type="component" value="Unassembled WGS sequence"/>
</dbReference>
<evidence type="ECO:0000256" key="2">
    <source>
        <dbReference type="ARBA" id="ARBA00022670"/>
    </source>
</evidence>
<dbReference type="PROSITE" id="PS51935">
    <property type="entry name" value="NLPC_P60"/>
    <property type="match status" value="1"/>
</dbReference>
<evidence type="ECO:0000256" key="3">
    <source>
        <dbReference type="ARBA" id="ARBA00022801"/>
    </source>
</evidence>
<evidence type="ECO:0000259" key="7">
    <source>
        <dbReference type="PROSITE" id="PS51935"/>
    </source>
</evidence>
<dbReference type="Pfam" id="PF00877">
    <property type="entry name" value="NLPC_P60"/>
    <property type="match status" value="1"/>
</dbReference>
<evidence type="ECO:0000313" key="8">
    <source>
        <dbReference type="EMBL" id="MFC5467402.1"/>
    </source>
</evidence>
<evidence type="ECO:0000256" key="5">
    <source>
        <dbReference type="SAM" id="MobiDB-lite"/>
    </source>
</evidence>
<organism evidence="8 9">
    <name type="scientific">Cohnella suwonensis</name>
    <dbReference type="NCBI Taxonomy" id="696072"/>
    <lineage>
        <taxon>Bacteria</taxon>
        <taxon>Bacillati</taxon>
        <taxon>Bacillota</taxon>
        <taxon>Bacilli</taxon>
        <taxon>Bacillales</taxon>
        <taxon>Paenibacillaceae</taxon>
        <taxon>Cohnella</taxon>
    </lineage>
</organism>
<dbReference type="InterPro" id="IPR038765">
    <property type="entry name" value="Papain-like_cys_pep_sf"/>
</dbReference>
<gene>
    <name evidence="8" type="ORF">ACFPPD_01645</name>
</gene>
<comment type="similarity">
    <text evidence="1">Belongs to the peptidase C40 family.</text>
</comment>
<comment type="caution">
    <text evidence="8">The sequence shown here is derived from an EMBL/GenBank/DDBJ whole genome shotgun (WGS) entry which is preliminary data.</text>
</comment>
<name>A0ABW0LQV7_9BACL</name>
<feature type="chain" id="PRO_5047461220" evidence="6">
    <location>
        <begin position="25"/>
        <end position="173"/>
    </location>
</feature>
<feature type="domain" description="NlpC/P60" evidence="7">
    <location>
        <begin position="21"/>
        <end position="144"/>
    </location>
</feature>
<dbReference type="SUPFAM" id="SSF54001">
    <property type="entry name" value="Cysteine proteinases"/>
    <property type="match status" value="1"/>
</dbReference>
<dbReference type="EMBL" id="JBHSMH010000004">
    <property type="protein sequence ID" value="MFC5467402.1"/>
    <property type="molecule type" value="Genomic_DNA"/>
</dbReference>
<keyword evidence="4" id="KW-0788">Thiol protease</keyword>
<evidence type="ECO:0000256" key="4">
    <source>
        <dbReference type="ARBA" id="ARBA00022807"/>
    </source>
</evidence>